<dbReference type="GeneID" id="36580878"/>
<gene>
    <name evidence="1" type="ORF">K444DRAFT_434544</name>
</gene>
<dbReference type="OrthoDB" id="3540495at2759"/>
<name>A0A2J6T695_9HELO</name>
<reference evidence="1 2" key="1">
    <citation type="submission" date="2016-04" db="EMBL/GenBank/DDBJ databases">
        <title>A degradative enzymes factory behind the ericoid mycorrhizal symbiosis.</title>
        <authorList>
            <consortium name="DOE Joint Genome Institute"/>
            <person name="Martino E."/>
            <person name="Morin E."/>
            <person name="Grelet G."/>
            <person name="Kuo A."/>
            <person name="Kohler A."/>
            <person name="Daghino S."/>
            <person name="Barry K."/>
            <person name="Choi C."/>
            <person name="Cichocki N."/>
            <person name="Clum A."/>
            <person name="Copeland A."/>
            <person name="Hainaut M."/>
            <person name="Haridas S."/>
            <person name="Labutti K."/>
            <person name="Lindquist E."/>
            <person name="Lipzen A."/>
            <person name="Khouja H.-R."/>
            <person name="Murat C."/>
            <person name="Ohm R."/>
            <person name="Olson A."/>
            <person name="Spatafora J."/>
            <person name="Veneault-Fourrey C."/>
            <person name="Henrissat B."/>
            <person name="Grigoriev I."/>
            <person name="Martin F."/>
            <person name="Perotto S."/>
        </authorList>
    </citation>
    <scope>NUCLEOTIDE SEQUENCE [LARGE SCALE GENOMIC DNA]</scope>
    <source>
        <strain evidence="1 2">E</strain>
    </source>
</reference>
<dbReference type="Proteomes" id="UP000235371">
    <property type="component" value="Unassembled WGS sequence"/>
</dbReference>
<accession>A0A2J6T695</accession>
<protein>
    <submittedName>
        <fullName evidence="1">Uncharacterized protein</fullName>
    </submittedName>
</protein>
<keyword evidence="2" id="KW-1185">Reference proteome</keyword>
<evidence type="ECO:0000313" key="1">
    <source>
        <dbReference type="EMBL" id="PMD58537.1"/>
    </source>
</evidence>
<dbReference type="InParanoid" id="A0A2J6T695"/>
<evidence type="ECO:0000313" key="2">
    <source>
        <dbReference type="Proteomes" id="UP000235371"/>
    </source>
</evidence>
<dbReference type="EMBL" id="KZ613822">
    <property type="protein sequence ID" value="PMD58537.1"/>
    <property type="molecule type" value="Genomic_DNA"/>
</dbReference>
<organism evidence="1 2">
    <name type="scientific">Hyaloscypha bicolor E</name>
    <dbReference type="NCBI Taxonomy" id="1095630"/>
    <lineage>
        <taxon>Eukaryota</taxon>
        <taxon>Fungi</taxon>
        <taxon>Dikarya</taxon>
        <taxon>Ascomycota</taxon>
        <taxon>Pezizomycotina</taxon>
        <taxon>Leotiomycetes</taxon>
        <taxon>Helotiales</taxon>
        <taxon>Hyaloscyphaceae</taxon>
        <taxon>Hyaloscypha</taxon>
        <taxon>Hyaloscypha bicolor</taxon>
    </lineage>
</organism>
<dbReference type="RefSeq" id="XP_024735441.1">
    <property type="nucleotide sequence ID" value="XM_024872798.1"/>
</dbReference>
<sequence>MADQVSVAENIERVSTAGFELAKQLHRASISGDEVHSYKEEINSFRSQLQSLDVLLATSFDQSSDLMDEVLENTLKEGHCSRTASINEVSFSPASTPPFSPRMTFETECQSCSPFLTEGEYHDIDSDDEIEDDLDFNREDATHLILGDIQMFSPTQSLAQSMLKTNQLELQSPTSPETQSLEPELSPNIQITHASVTGLTSRLPLSHARRISGYSDSSTLQGSVHEDEEFPMRKDVNEDVIQVVEIPLMSPGRKRGSSLVWIGVVCTCGMDLEGLRIPIDGGFGSL</sequence>
<dbReference type="AlphaFoldDB" id="A0A2J6T695"/>
<proteinExistence type="predicted"/>